<reference evidence="8" key="1">
    <citation type="submission" date="2022-06" db="EMBL/GenBank/DDBJ databases">
        <title>Sphingomonas sp. nov. isolated from rhizosphere soil of tomato.</title>
        <authorList>
            <person name="Dong H."/>
            <person name="Gao R."/>
        </authorList>
    </citation>
    <scope>NUCLEOTIDE SEQUENCE</scope>
    <source>
        <strain evidence="8">MMSM24</strain>
    </source>
</reference>
<keyword evidence="3 7" id="KW-0812">Transmembrane</keyword>
<sequence>MEPSPYKATPRETAGFTLLLIAVTAAMIWSVWAFSGAILWAMVLAVVFSPLKERIQHSMPERAGLATAITLLIIVGGVMLPVVMLVEMILGEAAGLVSRLQSKSVDFPALFNQTVHSLPDWAQSWLHQSGWDNLSTLSDRVAANIQLLAQAVAKRALSIGADLFSYLVALLVALYLIYVLLRHGKTIVARAGAVVPLAPHRRAVLATNFVSVVRATVKGTVVVAVAQGSAGGVVMWVLGVPNALLWAVVMTFSALLPAVGTGLVWVPASLYLLAIGHVWQGIVMALMGAFVIGTIDNILRPILVGRETQMPDALVLLVTLGGLSAFGFNGLIIGPVIASLFLATWEMVREEQEHVVAEAQARSPGHPPAPVPPAPAATAGEG</sequence>
<comment type="similarity">
    <text evidence="2">Belongs to the autoinducer-2 exporter (AI-2E) (TC 2.A.86) family.</text>
</comment>
<keyword evidence="9" id="KW-1185">Reference proteome</keyword>
<evidence type="ECO:0000313" key="9">
    <source>
        <dbReference type="Proteomes" id="UP001165565"/>
    </source>
</evidence>
<dbReference type="EMBL" id="JANFAV010000001">
    <property type="protein sequence ID" value="MCW6533611.1"/>
    <property type="molecule type" value="Genomic_DNA"/>
</dbReference>
<evidence type="ECO:0000313" key="8">
    <source>
        <dbReference type="EMBL" id="MCW6533611.1"/>
    </source>
</evidence>
<protein>
    <submittedName>
        <fullName evidence="8">AI-2E family transporter</fullName>
    </submittedName>
</protein>
<feature type="transmembrane region" description="Helical" evidence="7">
    <location>
        <begin position="315"/>
        <end position="343"/>
    </location>
</feature>
<comment type="subcellular location">
    <subcellularLocation>
        <location evidence="1">Membrane</location>
        <topology evidence="1">Multi-pass membrane protein</topology>
    </subcellularLocation>
</comment>
<dbReference type="GO" id="GO:0016020">
    <property type="term" value="C:membrane"/>
    <property type="evidence" value="ECO:0007669"/>
    <property type="project" value="UniProtKB-SubCell"/>
</dbReference>
<dbReference type="Pfam" id="PF01594">
    <property type="entry name" value="AI-2E_transport"/>
    <property type="match status" value="1"/>
</dbReference>
<keyword evidence="4 7" id="KW-1133">Transmembrane helix</keyword>
<name>A0AA41Z6P8_9SPHN</name>
<gene>
    <name evidence="8" type="ORF">NEE01_02295</name>
</gene>
<dbReference type="PANTHER" id="PTHR21716">
    <property type="entry name" value="TRANSMEMBRANE PROTEIN"/>
    <property type="match status" value="1"/>
</dbReference>
<keyword evidence="5 7" id="KW-0472">Membrane</keyword>
<feature type="transmembrane region" description="Helical" evidence="7">
    <location>
        <begin position="20"/>
        <end position="51"/>
    </location>
</feature>
<accession>A0AA41Z6P8</accession>
<evidence type="ECO:0000256" key="6">
    <source>
        <dbReference type="SAM" id="MobiDB-lite"/>
    </source>
</evidence>
<evidence type="ECO:0000256" key="2">
    <source>
        <dbReference type="ARBA" id="ARBA00009773"/>
    </source>
</evidence>
<feature type="compositionally biased region" description="Pro residues" evidence="6">
    <location>
        <begin position="365"/>
        <end position="375"/>
    </location>
</feature>
<feature type="transmembrane region" description="Helical" evidence="7">
    <location>
        <begin position="244"/>
        <end position="266"/>
    </location>
</feature>
<proteinExistence type="inferred from homology"/>
<evidence type="ECO:0000256" key="3">
    <source>
        <dbReference type="ARBA" id="ARBA00022692"/>
    </source>
</evidence>
<evidence type="ECO:0000256" key="7">
    <source>
        <dbReference type="SAM" id="Phobius"/>
    </source>
</evidence>
<comment type="caution">
    <text evidence="8">The sequence shown here is derived from an EMBL/GenBank/DDBJ whole genome shotgun (WGS) entry which is preliminary data.</text>
</comment>
<evidence type="ECO:0000256" key="5">
    <source>
        <dbReference type="ARBA" id="ARBA00023136"/>
    </source>
</evidence>
<feature type="transmembrane region" description="Helical" evidence="7">
    <location>
        <begin position="219"/>
        <end position="238"/>
    </location>
</feature>
<organism evidence="8 9">
    <name type="scientific">Sphingomonas lycopersici</name>
    <dbReference type="NCBI Taxonomy" id="2951807"/>
    <lineage>
        <taxon>Bacteria</taxon>
        <taxon>Pseudomonadati</taxon>
        <taxon>Pseudomonadota</taxon>
        <taxon>Alphaproteobacteria</taxon>
        <taxon>Sphingomonadales</taxon>
        <taxon>Sphingomonadaceae</taxon>
        <taxon>Sphingomonas</taxon>
    </lineage>
</organism>
<feature type="transmembrane region" description="Helical" evidence="7">
    <location>
        <begin position="278"/>
        <end position="295"/>
    </location>
</feature>
<dbReference type="AlphaFoldDB" id="A0AA41Z6P8"/>
<feature type="transmembrane region" description="Helical" evidence="7">
    <location>
        <begin position="163"/>
        <end position="181"/>
    </location>
</feature>
<dbReference type="InterPro" id="IPR002549">
    <property type="entry name" value="AI-2E-like"/>
</dbReference>
<evidence type="ECO:0000256" key="1">
    <source>
        <dbReference type="ARBA" id="ARBA00004141"/>
    </source>
</evidence>
<dbReference type="PANTHER" id="PTHR21716:SF4">
    <property type="entry name" value="TRANSMEMBRANE PROTEIN 245"/>
    <property type="match status" value="1"/>
</dbReference>
<dbReference type="Proteomes" id="UP001165565">
    <property type="component" value="Unassembled WGS sequence"/>
</dbReference>
<evidence type="ECO:0000256" key="4">
    <source>
        <dbReference type="ARBA" id="ARBA00022989"/>
    </source>
</evidence>
<feature type="region of interest" description="Disordered" evidence="6">
    <location>
        <begin position="356"/>
        <end position="382"/>
    </location>
</feature>
<feature type="transmembrane region" description="Helical" evidence="7">
    <location>
        <begin position="63"/>
        <end position="86"/>
    </location>
</feature>
<dbReference type="RefSeq" id="WP_265267628.1">
    <property type="nucleotide sequence ID" value="NZ_JANFAV010000001.1"/>
</dbReference>